<dbReference type="EMBL" id="JABANN010001044">
    <property type="protein sequence ID" value="KAF4651501.1"/>
    <property type="molecule type" value="Genomic_DNA"/>
</dbReference>
<gene>
    <name evidence="1" type="ORF">FOL46_000280</name>
</gene>
<dbReference type="AlphaFoldDB" id="A0A7J6KY50"/>
<protein>
    <submittedName>
        <fullName evidence="1">Uncharacterized protein</fullName>
    </submittedName>
</protein>
<organism evidence="1 2">
    <name type="scientific">Perkinsus olseni</name>
    <name type="common">Perkinsus atlanticus</name>
    <dbReference type="NCBI Taxonomy" id="32597"/>
    <lineage>
        <taxon>Eukaryota</taxon>
        <taxon>Sar</taxon>
        <taxon>Alveolata</taxon>
        <taxon>Perkinsozoa</taxon>
        <taxon>Perkinsea</taxon>
        <taxon>Perkinsida</taxon>
        <taxon>Perkinsidae</taxon>
        <taxon>Perkinsus</taxon>
    </lineage>
</organism>
<proteinExistence type="predicted"/>
<feature type="non-terminal residue" evidence="1">
    <location>
        <position position="1"/>
    </location>
</feature>
<reference evidence="1 2" key="1">
    <citation type="submission" date="2020-04" db="EMBL/GenBank/DDBJ databases">
        <title>Perkinsus olseni comparative genomics.</title>
        <authorList>
            <person name="Bogema D.R."/>
        </authorList>
    </citation>
    <scope>NUCLEOTIDE SEQUENCE [LARGE SCALE GENOMIC DNA]</scope>
    <source>
        <strain evidence="1">ATCC PRA-31</strain>
    </source>
</reference>
<accession>A0A7J6KY50</accession>
<evidence type="ECO:0000313" key="1">
    <source>
        <dbReference type="EMBL" id="KAF4651501.1"/>
    </source>
</evidence>
<sequence length="152" mass="17325">MLAWGTISRLPRFFFSIVRRLNPITSPQGKELMERLSALHLVACAYLFKSSMRAVAELLSYALFSCDISWSLTTALLLQLPPEFSDKSNDASKYYAEVMAVVDSLTKVFGPPFVEMFYPSLMTESIYLKENSLRGTWVFFSEPHPEIVDEHV</sequence>
<dbReference type="Proteomes" id="UP000572268">
    <property type="component" value="Unassembled WGS sequence"/>
</dbReference>
<evidence type="ECO:0000313" key="2">
    <source>
        <dbReference type="Proteomes" id="UP000572268"/>
    </source>
</evidence>
<comment type="caution">
    <text evidence="1">The sequence shown here is derived from an EMBL/GenBank/DDBJ whole genome shotgun (WGS) entry which is preliminary data.</text>
</comment>
<name>A0A7J6KY50_PEROL</name>